<evidence type="ECO:0000256" key="3">
    <source>
        <dbReference type="ARBA" id="ARBA00023125"/>
    </source>
</evidence>
<dbReference type="Gene3D" id="3.40.190.10">
    <property type="entry name" value="Periplasmic binding protein-like II"/>
    <property type="match status" value="2"/>
</dbReference>
<dbReference type="EMBL" id="CP016540">
    <property type="protein sequence ID" value="ANU26765.1"/>
    <property type="molecule type" value="Genomic_DNA"/>
</dbReference>
<keyword evidence="7" id="KW-1185">Reference proteome</keyword>
<dbReference type="GO" id="GO:0000976">
    <property type="term" value="F:transcription cis-regulatory region binding"/>
    <property type="evidence" value="ECO:0007669"/>
    <property type="project" value="TreeGrafter"/>
</dbReference>
<feature type="domain" description="HTH lysR-type" evidence="5">
    <location>
        <begin position="1"/>
        <end position="58"/>
    </location>
</feature>
<evidence type="ECO:0000256" key="2">
    <source>
        <dbReference type="ARBA" id="ARBA00023015"/>
    </source>
</evidence>
<dbReference type="Proteomes" id="UP000053354">
    <property type="component" value="Chromosome"/>
</dbReference>
<dbReference type="InterPro" id="IPR036390">
    <property type="entry name" value="WH_DNA-bd_sf"/>
</dbReference>
<dbReference type="GO" id="GO:0003700">
    <property type="term" value="F:DNA-binding transcription factor activity"/>
    <property type="evidence" value="ECO:0007669"/>
    <property type="project" value="InterPro"/>
</dbReference>
<dbReference type="Pfam" id="PF00126">
    <property type="entry name" value="HTH_1"/>
    <property type="match status" value="1"/>
</dbReference>
<evidence type="ECO:0000259" key="5">
    <source>
        <dbReference type="PROSITE" id="PS50931"/>
    </source>
</evidence>
<dbReference type="InterPro" id="IPR036388">
    <property type="entry name" value="WH-like_DNA-bd_sf"/>
</dbReference>
<dbReference type="SUPFAM" id="SSF53850">
    <property type="entry name" value="Periplasmic binding protein-like II"/>
    <property type="match status" value="1"/>
</dbReference>
<dbReference type="PRINTS" id="PR00039">
    <property type="entry name" value="HTHLYSR"/>
</dbReference>
<dbReference type="KEGG" id="pll:I858_006955"/>
<name>A0A1B1S0R4_9BACL</name>
<dbReference type="PANTHER" id="PTHR30126">
    <property type="entry name" value="HTH-TYPE TRANSCRIPTIONAL REGULATOR"/>
    <property type="match status" value="1"/>
</dbReference>
<comment type="similarity">
    <text evidence="1">Belongs to the LysR transcriptional regulatory family.</text>
</comment>
<accession>A0A1B1S0R4</accession>
<dbReference type="AlphaFoldDB" id="A0A1B1S0R4"/>
<dbReference type="PROSITE" id="PS50931">
    <property type="entry name" value="HTH_LYSR"/>
    <property type="match status" value="1"/>
</dbReference>
<keyword evidence="3" id="KW-0238">DNA-binding</keyword>
<dbReference type="SUPFAM" id="SSF46785">
    <property type="entry name" value="Winged helix' DNA-binding domain"/>
    <property type="match status" value="1"/>
</dbReference>
<keyword evidence="4" id="KW-0804">Transcription</keyword>
<organism evidence="6 7">
    <name type="scientific">Planococcus versutus</name>
    <dbReference type="NCBI Taxonomy" id="1302659"/>
    <lineage>
        <taxon>Bacteria</taxon>
        <taxon>Bacillati</taxon>
        <taxon>Bacillota</taxon>
        <taxon>Bacilli</taxon>
        <taxon>Bacillales</taxon>
        <taxon>Caryophanaceae</taxon>
        <taxon>Planococcus</taxon>
    </lineage>
</organism>
<evidence type="ECO:0000313" key="7">
    <source>
        <dbReference type="Proteomes" id="UP000053354"/>
    </source>
</evidence>
<dbReference type="STRING" id="1302659.I858_006955"/>
<gene>
    <name evidence="6" type="ORF">I858_006955</name>
</gene>
<proteinExistence type="inferred from homology"/>
<evidence type="ECO:0000313" key="6">
    <source>
        <dbReference type="EMBL" id="ANU26765.1"/>
    </source>
</evidence>
<dbReference type="OrthoDB" id="9803735at2"/>
<keyword evidence="2" id="KW-0805">Transcription regulation</keyword>
<dbReference type="InterPro" id="IPR005119">
    <property type="entry name" value="LysR_subst-bd"/>
</dbReference>
<protein>
    <submittedName>
        <fullName evidence="6">LysR family transcriptional regulator</fullName>
    </submittedName>
</protein>
<dbReference type="Pfam" id="PF03466">
    <property type="entry name" value="LysR_substrate"/>
    <property type="match status" value="1"/>
</dbReference>
<sequence>MEVQWLRTFVDAAETLNFRMTSERLMMSQPSVTVHIRLLEENLGLLLFKRSNNRVSLTEEGRYFKEKAEKVLKQLDNSIEAVHSFSQGYRKKWTLAISPLMAETVLPYVLKSFTQQHPQVELVIRVEESSDIEELVETEQVSAGISALPPIGRLIEPLIVYNDPLLFVLPRDAYDDETGPVVSVEQALRSATLFTHHHPVFWEELLGILRLHVPGIRTMKVTQAHIVKRFVQEGLGTSFLPKSIVRRELVEGRLMEVHFDLFPLPVVSTYFLVKQMGSLEQDFIERIQSVYFS</sequence>
<dbReference type="CDD" id="cd05466">
    <property type="entry name" value="PBP2_LTTR_substrate"/>
    <property type="match status" value="1"/>
</dbReference>
<dbReference type="PANTHER" id="PTHR30126:SF64">
    <property type="entry name" value="HTH-TYPE TRANSCRIPTIONAL REGULATOR CITR"/>
    <property type="match status" value="1"/>
</dbReference>
<dbReference type="InterPro" id="IPR000847">
    <property type="entry name" value="LysR_HTH_N"/>
</dbReference>
<dbReference type="Gene3D" id="1.10.10.10">
    <property type="entry name" value="Winged helix-like DNA-binding domain superfamily/Winged helix DNA-binding domain"/>
    <property type="match status" value="1"/>
</dbReference>
<dbReference type="RefSeq" id="WP_049693862.1">
    <property type="nucleotide sequence ID" value="NZ_CP016540.2"/>
</dbReference>
<evidence type="ECO:0000256" key="1">
    <source>
        <dbReference type="ARBA" id="ARBA00009437"/>
    </source>
</evidence>
<reference evidence="6" key="1">
    <citation type="submission" date="2016-10" db="EMBL/GenBank/DDBJ databases">
        <authorList>
            <person name="See-Too W.S."/>
        </authorList>
    </citation>
    <scope>NUCLEOTIDE SEQUENCE</scope>
    <source>
        <strain evidence="6">L10.15</strain>
    </source>
</reference>
<evidence type="ECO:0000256" key="4">
    <source>
        <dbReference type="ARBA" id="ARBA00023163"/>
    </source>
</evidence>